<accession>A0ABR4PAA8</accession>
<dbReference type="Pfam" id="PF13561">
    <property type="entry name" value="adh_short_C2"/>
    <property type="match status" value="1"/>
</dbReference>
<protein>
    <submittedName>
        <fullName evidence="4">D-arabinitol dehydrogenase (Short-chain dehydrogenase)</fullName>
    </submittedName>
</protein>
<name>A0ABR4PAA8_9HELO</name>
<keyword evidence="3" id="KW-0560">Oxidoreductase</keyword>
<comment type="similarity">
    <text evidence="1">Belongs to the short-chain dehydrogenases/reductases (SDR) family.</text>
</comment>
<dbReference type="EMBL" id="JBFCZG010000007">
    <property type="protein sequence ID" value="KAL3420238.1"/>
    <property type="molecule type" value="Genomic_DNA"/>
</dbReference>
<dbReference type="PANTHER" id="PTHR43008">
    <property type="entry name" value="BENZIL REDUCTASE"/>
    <property type="match status" value="1"/>
</dbReference>
<keyword evidence="2" id="KW-0521">NADP</keyword>
<dbReference type="Gene3D" id="3.40.50.720">
    <property type="entry name" value="NAD(P)-binding Rossmann-like Domain"/>
    <property type="match status" value="1"/>
</dbReference>
<dbReference type="PRINTS" id="PR00081">
    <property type="entry name" value="GDHRDH"/>
</dbReference>
<comment type="caution">
    <text evidence="4">The sequence shown here is derived from an EMBL/GenBank/DDBJ whole genome shotgun (WGS) entry which is preliminary data.</text>
</comment>
<sequence>MLSMGRLRMLRPWIERSSSTMVHRRTLLTLPAFSLEGKTCVVTGAGRGLGKEFLTAFAKSGARGACVDLTIDGGQSSIKHIAEHVESTCSHTPELRAYACDVVSEQQVQDTWASILQDFGKVDVVVTAAGIVDNVEGENYAYDRWKRMIDINLNGSFLFAREAGKYWLSNEMKGNLILVSSMSSKICVRPQKQAAYNASKGAVSLMGRSLATEWGSQGIRVNSLCPGYMKTDLIIDLLAKEGQHIEENWVKDIPMGRLAHPSELQGTIVWMASDASSYLNGSDIASLPRTS</sequence>
<reference evidence="4 5" key="1">
    <citation type="submission" date="2024-06" db="EMBL/GenBank/DDBJ databases">
        <title>Complete genome of Phlyctema vagabunda strain 19-DSS-EL-015.</title>
        <authorList>
            <person name="Fiorenzani C."/>
        </authorList>
    </citation>
    <scope>NUCLEOTIDE SEQUENCE [LARGE SCALE GENOMIC DNA]</scope>
    <source>
        <strain evidence="4 5">19-DSS-EL-015</strain>
    </source>
</reference>
<evidence type="ECO:0000256" key="3">
    <source>
        <dbReference type="ARBA" id="ARBA00023002"/>
    </source>
</evidence>
<dbReference type="InterPro" id="IPR002347">
    <property type="entry name" value="SDR_fam"/>
</dbReference>
<dbReference type="SUPFAM" id="SSF51735">
    <property type="entry name" value="NAD(P)-binding Rossmann-fold domains"/>
    <property type="match status" value="1"/>
</dbReference>
<evidence type="ECO:0000256" key="1">
    <source>
        <dbReference type="ARBA" id="ARBA00006484"/>
    </source>
</evidence>
<proteinExistence type="inferred from homology"/>
<evidence type="ECO:0000313" key="5">
    <source>
        <dbReference type="Proteomes" id="UP001629113"/>
    </source>
</evidence>
<evidence type="ECO:0000313" key="4">
    <source>
        <dbReference type="EMBL" id="KAL3420238.1"/>
    </source>
</evidence>
<dbReference type="Proteomes" id="UP001629113">
    <property type="component" value="Unassembled WGS sequence"/>
</dbReference>
<keyword evidence="5" id="KW-1185">Reference proteome</keyword>
<dbReference type="PROSITE" id="PS00061">
    <property type="entry name" value="ADH_SHORT"/>
    <property type="match status" value="1"/>
</dbReference>
<dbReference type="PRINTS" id="PR00080">
    <property type="entry name" value="SDRFAMILY"/>
</dbReference>
<dbReference type="InterPro" id="IPR036291">
    <property type="entry name" value="NAD(P)-bd_dom_sf"/>
</dbReference>
<gene>
    <name evidence="4" type="ORF">PVAG01_08737</name>
</gene>
<dbReference type="PANTHER" id="PTHR43008:SF14">
    <property type="entry name" value="DEHYDROGENASE ARBD, PUTATIVE-RELATED"/>
    <property type="match status" value="1"/>
</dbReference>
<evidence type="ECO:0000256" key="2">
    <source>
        <dbReference type="ARBA" id="ARBA00022857"/>
    </source>
</evidence>
<dbReference type="InterPro" id="IPR020904">
    <property type="entry name" value="Sc_DH/Rdtase_CS"/>
</dbReference>
<organism evidence="4 5">
    <name type="scientific">Phlyctema vagabunda</name>
    <dbReference type="NCBI Taxonomy" id="108571"/>
    <lineage>
        <taxon>Eukaryota</taxon>
        <taxon>Fungi</taxon>
        <taxon>Dikarya</taxon>
        <taxon>Ascomycota</taxon>
        <taxon>Pezizomycotina</taxon>
        <taxon>Leotiomycetes</taxon>
        <taxon>Helotiales</taxon>
        <taxon>Dermateaceae</taxon>
        <taxon>Phlyctema</taxon>
    </lineage>
</organism>